<gene>
    <name evidence="3" type="ORF">I8J30_18890</name>
</gene>
<feature type="domain" description="Phosphatidic acid phosphatase type 2/haloperoxidase" evidence="2">
    <location>
        <begin position="80"/>
        <end position="193"/>
    </location>
</feature>
<proteinExistence type="predicted"/>
<dbReference type="SUPFAM" id="SSF48317">
    <property type="entry name" value="Acid phosphatase/Vanadium-dependent haloperoxidase"/>
    <property type="match status" value="1"/>
</dbReference>
<dbReference type="Proteomes" id="UP000673394">
    <property type="component" value="Unassembled WGS sequence"/>
</dbReference>
<protein>
    <submittedName>
        <fullName evidence="3">Phosphatase PAP2 family protein</fullName>
    </submittedName>
</protein>
<dbReference type="CDD" id="cd03392">
    <property type="entry name" value="PAP2_like_2"/>
    <property type="match status" value="1"/>
</dbReference>
<sequence length="204" mass="23253">MWLILLILAIAGFQGLSMLVSRDKLKQFDETIISAVQGQENDTLTSIAKVFNKIGSTSTMIPLVLIIAVLFFFVFKHRKELVLLLGGMLGSTLLNELLKPIYKRARPDIHRLVEQQGFSYPSGNAMAALTFYCLITYLLWRHIHRRSWRIALLCFSAAMILIMGVSRIYLGVHYPSDILAGFWLSACWVALCIRLFRSWARTNK</sequence>
<dbReference type="EMBL" id="JAGKSP010000007">
    <property type="protein sequence ID" value="MBP3964791.1"/>
    <property type="molecule type" value="Genomic_DNA"/>
</dbReference>
<organism evidence="3 4">
    <name type="scientific">Paenibacillus lignilyticus</name>
    <dbReference type="NCBI Taxonomy" id="1172615"/>
    <lineage>
        <taxon>Bacteria</taxon>
        <taxon>Bacillati</taxon>
        <taxon>Bacillota</taxon>
        <taxon>Bacilli</taxon>
        <taxon>Bacillales</taxon>
        <taxon>Paenibacillaceae</taxon>
        <taxon>Paenibacillus</taxon>
    </lineage>
</organism>
<dbReference type="Pfam" id="PF01569">
    <property type="entry name" value="PAP2"/>
    <property type="match status" value="1"/>
</dbReference>
<reference evidence="3 4" key="1">
    <citation type="submission" date="2021-04" db="EMBL/GenBank/DDBJ databases">
        <title>Paenibacillus sp. DLE-14 whole genome sequence.</title>
        <authorList>
            <person name="Ham Y.J."/>
        </authorList>
    </citation>
    <scope>NUCLEOTIDE SEQUENCE [LARGE SCALE GENOMIC DNA]</scope>
    <source>
        <strain evidence="3 4">DLE-14</strain>
    </source>
</reference>
<dbReference type="InterPro" id="IPR036938">
    <property type="entry name" value="PAP2/HPO_sf"/>
</dbReference>
<comment type="caution">
    <text evidence="3">The sequence shown here is derived from an EMBL/GenBank/DDBJ whole genome shotgun (WGS) entry which is preliminary data.</text>
</comment>
<name>A0ABS5CFZ6_9BACL</name>
<keyword evidence="4" id="KW-1185">Reference proteome</keyword>
<evidence type="ECO:0000256" key="1">
    <source>
        <dbReference type="SAM" id="Phobius"/>
    </source>
</evidence>
<feature type="transmembrane region" description="Helical" evidence="1">
    <location>
        <begin position="118"/>
        <end position="140"/>
    </location>
</feature>
<feature type="transmembrane region" description="Helical" evidence="1">
    <location>
        <begin position="81"/>
        <end position="98"/>
    </location>
</feature>
<evidence type="ECO:0000259" key="2">
    <source>
        <dbReference type="SMART" id="SM00014"/>
    </source>
</evidence>
<dbReference type="SMART" id="SM00014">
    <property type="entry name" value="acidPPc"/>
    <property type="match status" value="1"/>
</dbReference>
<keyword evidence="1" id="KW-0472">Membrane</keyword>
<feature type="transmembrane region" description="Helical" evidence="1">
    <location>
        <begin position="178"/>
        <end position="196"/>
    </location>
</feature>
<dbReference type="InterPro" id="IPR000326">
    <property type="entry name" value="PAP2/HPO"/>
</dbReference>
<dbReference type="PANTHER" id="PTHR14969">
    <property type="entry name" value="SPHINGOSINE-1-PHOSPHATE PHOSPHOHYDROLASE"/>
    <property type="match status" value="1"/>
</dbReference>
<dbReference type="PANTHER" id="PTHR14969:SF13">
    <property type="entry name" value="AT30094P"/>
    <property type="match status" value="1"/>
</dbReference>
<feature type="transmembrane region" description="Helical" evidence="1">
    <location>
        <begin position="54"/>
        <end position="74"/>
    </location>
</feature>
<dbReference type="RefSeq" id="WP_210660698.1">
    <property type="nucleotide sequence ID" value="NZ_JAGKSP010000007.1"/>
</dbReference>
<keyword evidence="1" id="KW-0812">Transmembrane</keyword>
<feature type="transmembrane region" description="Helical" evidence="1">
    <location>
        <begin position="152"/>
        <end position="172"/>
    </location>
</feature>
<dbReference type="Gene3D" id="1.20.144.10">
    <property type="entry name" value="Phosphatidic acid phosphatase type 2/haloperoxidase"/>
    <property type="match status" value="2"/>
</dbReference>
<accession>A0ABS5CFZ6</accession>
<evidence type="ECO:0000313" key="4">
    <source>
        <dbReference type="Proteomes" id="UP000673394"/>
    </source>
</evidence>
<evidence type="ECO:0000313" key="3">
    <source>
        <dbReference type="EMBL" id="MBP3964791.1"/>
    </source>
</evidence>
<keyword evidence="1" id="KW-1133">Transmembrane helix</keyword>